<evidence type="ECO:0000313" key="2">
    <source>
        <dbReference type="EMBL" id="TWI70834.1"/>
    </source>
</evidence>
<proteinExistence type="predicted"/>
<comment type="caution">
    <text evidence="2">The sequence shown here is derived from an EMBL/GenBank/DDBJ whole genome shotgun (WGS) entry which is preliminary data.</text>
</comment>
<dbReference type="EMBL" id="VLLA01000007">
    <property type="protein sequence ID" value="TWI70834.1"/>
    <property type="molecule type" value="Genomic_DNA"/>
</dbReference>
<dbReference type="Proteomes" id="UP000316291">
    <property type="component" value="Unassembled WGS sequence"/>
</dbReference>
<name>A0A562RQI6_9BRAD</name>
<dbReference type="Pfam" id="PF03069">
    <property type="entry name" value="FmdA_AmdA"/>
    <property type="match status" value="2"/>
</dbReference>
<keyword evidence="3" id="KW-1185">Reference proteome</keyword>
<evidence type="ECO:0000313" key="3">
    <source>
        <dbReference type="Proteomes" id="UP000316291"/>
    </source>
</evidence>
<dbReference type="GO" id="GO:0016811">
    <property type="term" value="F:hydrolase activity, acting on carbon-nitrogen (but not peptide) bonds, in linear amides"/>
    <property type="evidence" value="ECO:0007669"/>
    <property type="project" value="InterPro"/>
</dbReference>
<evidence type="ECO:0000256" key="1">
    <source>
        <dbReference type="SAM" id="MobiDB-lite"/>
    </source>
</evidence>
<dbReference type="Gene3D" id="3.10.28.20">
    <property type="entry name" value="Acetamidase/Formamidase-like domains"/>
    <property type="match status" value="1"/>
</dbReference>
<dbReference type="Gene3D" id="2.60.120.580">
    <property type="entry name" value="Acetamidase/Formamidase-like domains"/>
    <property type="match status" value="2"/>
</dbReference>
<organism evidence="2 3">
    <name type="scientific">Bradyrhizobium huanghuaihaiense</name>
    <dbReference type="NCBI Taxonomy" id="990078"/>
    <lineage>
        <taxon>Bacteria</taxon>
        <taxon>Pseudomonadati</taxon>
        <taxon>Pseudomonadota</taxon>
        <taxon>Alphaproteobacteria</taxon>
        <taxon>Hyphomicrobiales</taxon>
        <taxon>Nitrobacteraceae</taxon>
        <taxon>Bradyrhizobium</taxon>
    </lineage>
</organism>
<dbReference type="InterPro" id="IPR004304">
    <property type="entry name" value="FmdA_AmdA"/>
</dbReference>
<dbReference type="PANTHER" id="PTHR31891:SF1">
    <property type="entry name" value="FORMAMIDASE C869.04-RELATED"/>
    <property type="match status" value="1"/>
</dbReference>
<accession>A0A562RQI6</accession>
<feature type="region of interest" description="Disordered" evidence="1">
    <location>
        <begin position="21"/>
        <end position="47"/>
    </location>
</feature>
<dbReference type="AlphaFoldDB" id="A0A562RQI6"/>
<sequence length="352" mass="38258">MTVPCAGLTSRPMIGNLLERGSLAGSSPGVTSKPIGPPQMTHHHLHSSPETCHWGFFEAKLKPVLTIKSGDEVTVDTISGGPDMLPDRDKFHIPPEMHEVHARSERMLPGHILTGPIAVEGAEPGDVLAVEILDVQLRQDWGWNMIKPLSGTLPDDFHETRILNIPLDRSRMVGRMPWGLDLPLKPFFGVMGVSPPPSWGRISSLVPRAMGGNLDNKELGAGATLYLPVFVPGAMFSCGDGHGVQGDGEVCVTAIETALQGRFRLTLRKDLKLDYPRAETATHYMTMAMDPDLDQCAVRALRDMIALLGETRNLSREDAYTLCSLAADLRVTQTVNGSKGIHCMIEKAIVHG</sequence>
<reference evidence="2 3" key="1">
    <citation type="journal article" date="2015" name="Stand. Genomic Sci.">
        <title>Genomic Encyclopedia of Bacterial and Archaeal Type Strains, Phase III: the genomes of soil and plant-associated and newly described type strains.</title>
        <authorList>
            <person name="Whitman W.B."/>
            <person name="Woyke T."/>
            <person name="Klenk H.P."/>
            <person name="Zhou Y."/>
            <person name="Lilburn T.G."/>
            <person name="Beck B.J."/>
            <person name="De Vos P."/>
            <person name="Vandamme P."/>
            <person name="Eisen J.A."/>
            <person name="Garrity G."/>
            <person name="Hugenholtz P."/>
            <person name="Kyrpides N.C."/>
        </authorList>
    </citation>
    <scope>NUCLEOTIDE SEQUENCE [LARGE SCALE GENOMIC DNA]</scope>
    <source>
        <strain evidence="2 3">CGMCC 1.10948</strain>
    </source>
</reference>
<dbReference type="SUPFAM" id="SSF141130">
    <property type="entry name" value="Acetamidase/Formamidase-like"/>
    <property type="match status" value="1"/>
</dbReference>
<gene>
    <name evidence="2" type="ORF">IQ16_03245</name>
</gene>
<dbReference type="PANTHER" id="PTHR31891">
    <property type="entry name" value="FORMAMIDASE C869.04-RELATED"/>
    <property type="match status" value="1"/>
</dbReference>
<protein>
    <submittedName>
        <fullName evidence="2">Acetamidase/formamidase</fullName>
    </submittedName>
</protein>